<keyword evidence="2" id="KW-1185">Reference proteome</keyword>
<dbReference type="EMBL" id="CP003199">
    <property type="protein sequence ID" value="AEW45616.1"/>
    <property type="molecule type" value="Genomic_DNA"/>
</dbReference>
<dbReference type="Proteomes" id="UP000009135">
    <property type="component" value="Chromosome"/>
</dbReference>
<gene>
    <name evidence="1" type="ordered locus">MHC_03780</name>
</gene>
<protein>
    <submittedName>
        <fullName evidence="1">Uncharacterized protein</fullName>
    </submittedName>
</protein>
<dbReference type="STRING" id="1111676.MHC_03780"/>
<dbReference type="HOGENOM" id="CLU_098620_0_0_14"/>
<accession>H6N7J4</accession>
<proteinExistence type="predicted"/>
<dbReference type="OrthoDB" id="9822598at2"/>
<name>H6N7J4_MYCHN</name>
<reference evidence="1 2" key="1">
    <citation type="journal article" date="2012" name="J. Bacteriol.">
        <title>Complete genome sequence of Mycoplasma haemocanis strain Illinois.</title>
        <authorList>
            <person name="do Nascimento N.C."/>
            <person name="Guimaraes A.M."/>
            <person name="Santos A.P."/>
            <person name="Sanmiguel P.J."/>
            <person name="Messick J.B."/>
        </authorList>
    </citation>
    <scope>NUCLEOTIDE SEQUENCE [LARGE SCALE GENOMIC DNA]</scope>
    <source>
        <strain evidence="1 2">Illinois</strain>
    </source>
</reference>
<dbReference type="KEGG" id="mhe:MHC_03780"/>
<sequence>MNPAIKITISIFTIGGVSAAGGYAWHISQLSTLSSLIESDEEVTQLTKDSSSEDWKVAWTDYKASGNIWKLSDTSSNEAPEEFKNACLKKGQEKIKGTNNSEFQNFKRWCSRNYTVSEWLNKSGLSLLNEKSSSDKWNASWEKYRSELKKSNNNTIPETDSIWKVTDWSSNKDKNVASSDFKSKCSEKAKLKIKNKKDLTYTQVASWCT</sequence>
<evidence type="ECO:0000313" key="1">
    <source>
        <dbReference type="EMBL" id="AEW45616.1"/>
    </source>
</evidence>
<organism evidence="1 2">
    <name type="scientific">Mycoplasma haemocanis (strain Illinois)</name>
    <dbReference type="NCBI Taxonomy" id="1111676"/>
    <lineage>
        <taxon>Bacteria</taxon>
        <taxon>Bacillati</taxon>
        <taxon>Mycoplasmatota</taxon>
        <taxon>Mollicutes</taxon>
        <taxon>Mycoplasmataceae</taxon>
        <taxon>Mycoplasma</taxon>
    </lineage>
</organism>
<evidence type="ECO:0000313" key="2">
    <source>
        <dbReference type="Proteomes" id="UP000009135"/>
    </source>
</evidence>
<dbReference type="AlphaFoldDB" id="H6N7J4"/>